<name>R7QTI7_CHOCR</name>
<dbReference type="GeneID" id="17318842"/>
<evidence type="ECO:0000313" key="2">
    <source>
        <dbReference type="Proteomes" id="UP000012073"/>
    </source>
</evidence>
<keyword evidence="2" id="KW-1185">Reference proteome</keyword>
<reference evidence="2" key="1">
    <citation type="journal article" date="2013" name="Proc. Natl. Acad. Sci. U.S.A.">
        <title>Genome structure and metabolic features in the red seaweed Chondrus crispus shed light on evolution of the Archaeplastida.</title>
        <authorList>
            <person name="Collen J."/>
            <person name="Porcel B."/>
            <person name="Carre W."/>
            <person name="Ball S.G."/>
            <person name="Chaparro C."/>
            <person name="Tonon T."/>
            <person name="Barbeyron T."/>
            <person name="Michel G."/>
            <person name="Noel B."/>
            <person name="Valentin K."/>
            <person name="Elias M."/>
            <person name="Artiguenave F."/>
            <person name="Arun A."/>
            <person name="Aury J.M."/>
            <person name="Barbosa-Neto J.F."/>
            <person name="Bothwell J.H."/>
            <person name="Bouget F.Y."/>
            <person name="Brillet L."/>
            <person name="Cabello-Hurtado F."/>
            <person name="Capella-Gutierrez S."/>
            <person name="Charrier B."/>
            <person name="Cladiere L."/>
            <person name="Cock J.M."/>
            <person name="Coelho S.M."/>
            <person name="Colleoni C."/>
            <person name="Czjzek M."/>
            <person name="Da Silva C."/>
            <person name="Delage L."/>
            <person name="Denoeud F."/>
            <person name="Deschamps P."/>
            <person name="Dittami S.M."/>
            <person name="Gabaldon T."/>
            <person name="Gachon C.M."/>
            <person name="Groisillier A."/>
            <person name="Herve C."/>
            <person name="Jabbari K."/>
            <person name="Katinka M."/>
            <person name="Kloareg B."/>
            <person name="Kowalczyk N."/>
            <person name="Labadie K."/>
            <person name="Leblanc C."/>
            <person name="Lopez P.J."/>
            <person name="McLachlan D.H."/>
            <person name="Meslet-Cladiere L."/>
            <person name="Moustafa A."/>
            <person name="Nehr Z."/>
            <person name="Nyvall Collen P."/>
            <person name="Panaud O."/>
            <person name="Partensky F."/>
            <person name="Poulain J."/>
            <person name="Rensing S.A."/>
            <person name="Rousvoal S."/>
            <person name="Samson G."/>
            <person name="Symeonidi A."/>
            <person name="Weissenbach J."/>
            <person name="Zambounis A."/>
            <person name="Wincker P."/>
            <person name="Boyen C."/>
        </authorList>
    </citation>
    <scope>NUCLEOTIDE SEQUENCE [LARGE SCALE GENOMIC DNA]</scope>
    <source>
        <strain evidence="2">cv. Stackhouse</strain>
    </source>
</reference>
<dbReference type="EMBL" id="HG002251">
    <property type="protein sequence ID" value="CDF40826.1"/>
    <property type="molecule type" value="Genomic_DNA"/>
</dbReference>
<proteinExistence type="predicted"/>
<dbReference type="Proteomes" id="UP000012073">
    <property type="component" value="Unassembled WGS sequence"/>
</dbReference>
<protein>
    <submittedName>
        <fullName evidence="1">Uncharacterized protein</fullName>
    </submittedName>
</protein>
<organism evidence="1 2">
    <name type="scientific">Chondrus crispus</name>
    <name type="common">Carrageen Irish moss</name>
    <name type="synonym">Polymorpha crispa</name>
    <dbReference type="NCBI Taxonomy" id="2769"/>
    <lineage>
        <taxon>Eukaryota</taxon>
        <taxon>Rhodophyta</taxon>
        <taxon>Florideophyceae</taxon>
        <taxon>Rhodymeniophycidae</taxon>
        <taxon>Gigartinales</taxon>
        <taxon>Gigartinaceae</taxon>
        <taxon>Chondrus</taxon>
    </lineage>
</organism>
<sequence>MNVVLSGTSASCIVKCPWQSPSKRIAWYARIQLSQRSQKRQLGKAKRKASCCCVCATVWSPASPHNSITSKAFERQYVSDCVVGGSIGPGRVIAINDAIDEASFVEYTWLLVAVLTQDGSSKIALLRFEEDGIKLRKLFSSLSSPCDGIVLRGPHVLYTNSNGVALEGDSDKIALNAFADGKAASTEGEVFLCRVEADTEAVVARRFERVGLTGLLKLYTVHSSGLCHEIKTFEMESIASVKRTFLCLRQSALIIAEGDGSLRSFDSNSGDILWKSPSKKELENPLYLTCSDETLVMTSSVSEAVWSMPICMAFYQKGSTNRASILFPESCNMAAQDETHGHFFAPWRGSILQVSNDNGAYCFEKDFSQLRTQNSLVPVPESETRFSSAVSRNLEKRLGAGVERVTDAAQRQEEKIEILNHLRSLLAEVAGQRSRTSFPKKFHEGLESAIILNKARESHPRDNMDKTASVNDQGDPSARVFVGCNPTPFNTARFLDLVESQTGVDKSSRFVLIQVCVAVSKQATSIDEAHSSAFSLQLNIQFDRCMAAIWDLEKRNHVHEGDVVWLKACAPISAIVANSVSSMECIRVIVRVDTDDGRSQYLGTFSLSAVLSSVVPSEKSKAMGVDKGLLNFERTIHAVAQGPSAQNLQNLLQDEGNRPFDVKVLQKLAHVRFQASSNIELALAIAKIRASVDDRVSLRSSSELSIDSLQILDSSLRCIEKEMQSLRDMARQRGAIGYDVNQISDLLRLQLEVDESFGRCGEIFAGL</sequence>
<gene>
    <name evidence="1" type="ORF">CHC_T00007459001</name>
</gene>
<dbReference type="KEGG" id="ccp:CHC_T00007459001"/>
<dbReference type="Gramene" id="CDF40826">
    <property type="protein sequence ID" value="CDF40826"/>
    <property type="gene ID" value="CHC_T00007459001"/>
</dbReference>
<dbReference type="AlphaFoldDB" id="R7QTI7"/>
<dbReference type="RefSeq" id="XP_005711120.1">
    <property type="nucleotide sequence ID" value="XM_005711063.1"/>
</dbReference>
<evidence type="ECO:0000313" key="1">
    <source>
        <dbReference type="EMBL" id="CDF40826.1"/>
    </source>
</evidence>
<accession>R7QTI7</accession>